<comment type="caution">
    <text evidence="2">The sequence shown here is derived from an EMBL/GenBank/DDBJ whole genome shotgun (WGS) entry which is preliminary data.</text>
</comment>
<organism evidence="2 3">
    <name type="scientific">Rhodophyticola porphyridii</name>
    <dbReference type="NCBI Taxonomy" id="1852017"/>
    <lineage>
        <taxon>Bacteria</taxon>
        <taxon>Pseudomonadati</taxon>
        <taxon>Pseudomonadota</taxon>
        <taxon>Alphaproteobacteria</taxon>
        <taxon>Rhodobacterales</taxon>
        <taxon>Roseobacteraceae</taxon>
        <taxon>Rhodophyticola</taxon>
    </lineage>
</organism>
<protein>
    <submittedName>
        <fullName evidence="2">Uncharacterized protein</fullName>
    </submittedName>
</protein>
<gene>
    <name evidence="2" type="ORF">D9R08_00485</name>
</gene>
<evidence type="ECO:0000313" key="2">
    <source>
        <dbReference type="EMBL" id="RMA43463.1"/>
    </source>
</evidence>
<feature type="region of interest" description="Disordered" evidence="1">
    <location>
        <begin position="158"/>
        <end position="179"/>
    </location>
</feature>
<accession>A0A3L9YB34</accession>
<reference evidence="2 3" key="1">
    <citation type="submission" date="2018-10" db="EMBL/GenBank/DDBJ databases">
        <authorList>
            <person name="Jung H.S."/>
            <person name="Jeon C.O."/>
        </authorList>
    </citation>
    <scope>NUCLEOTIDE SEQUENCE [LARGE SCALE GENOMIC DNA]</scope>
    <source>
        <strain evidence="2 3">MA-7-27</strain>
    </source>
</reference>
<evidence type="ECO:0000256" key="1">
    <source>
        <dbReference type="SAM" id="MobiDB-lite"/>
    </source>
</evidence>
<keyword evidence="3" id="KW-1185">Reference proteome</keyword>
<evidence type="ECO:0000313" key="3">
    <source>
        <dbReference type="Proteomes" id="UP000281343"/>
    </source>
</evidence>
<sequence length="228" mass="23837">MSVDWSLAFAGLVALGLASGAAIKSGFGGADAATGWNLSGVPILGEADSLVAAEDFASGAPGWQGGRFEDSALGFGGILGRFGGSNGVETVSKTYNLDTSRSHVLISFDLHAIDDWALEEVVFYMNGTAIARRSFTTRPEMMARQSLSLHAVDGVRIETSTRPPNRPDRGYASGTPGAEDQTVQVQVIAETPGETLRIGFGSTLSEDVDTASWAIDNLRVISTDAPPV</sequence>
<proteinExistence type="predicted"/>
<name>A0A3L9YB34_9RHOB</name>
<dbReference type="AlphaFoldDB" id="A0A3L9YB34"/>
<dbReference type="Proteomes" id="UP000281343">
    <property type="component" value="Unassembled WGS sequence"/>
</dbReference>
<dbReference type="EMBL" id="RCNT01000001">
    <property type="protein sequence ID" value="RMA43463.1"/>
    <property type="molecule type" value="Genomic_DNA"/>
</dbReference>